<dbReference type="InterPro" id="IPR011250">
    <property type="entry name" value="OMP/PagP_B-barrel"/>
</dbReference>
<dbReference type="SUPFAM" id="SSF56925">
    <property type="entry name" value="OMPA-like"/>
    <property type="match status" value="1"/>
</dbReference>
<organism evidence="5 6">
    <name type="scientific">Leptobacterium flavescens</name>
    <dbReference type="NCBI Taxonomy" id="472055"/>
    <lineage>
        <taxon>Bacteria</taxon>
        <taxon>Pseudomonadati</taxon>
        <taxon>Bacteroidota</taxon>
        <taxon>Flavobacteriia</taxon>
        <taxon>Flavobacteriales</taxon>
        <taxon>Flavobacteriaceae</taxon>
        <taxon>Leptobacterium</taxon>
    </lineage>
</organism>
<name>A0A6P0UMU9_9FLAO</name>
<dbReference type="AlphaFoldDB" id="A0A6P0UMU9"/>
<keyword evidence="3" id="KW-1133">Transmembrane helix</keyword>
<keyword evidence="3" id="KW-0472">Membrane</keyword>
<keyword evidence="1" id="KW-0175">Coiled coil</keyword>
<evidence type="ECO:0000259" key="4">
    <source>
        <dbReference type="Pfam" id="PF13568"/>
    </source>
</evidence>
<evidence type="ECO:0000313" key="5">
    <source>
        <dbReference type="EMBL" id="NER13198.1"/>
    </source>
</evidence>
<gene>
    <name evidence="5" type="ORF">GWK08_07090</name>
</gene>
<keyword evidence="6" id="KW-1185">Reference proteome</keyword>
<evidence type="ECO:0000313" key="6">
    <source>
        <dbReference type="Proteomes" id="UP000468581"/>
    </source>
</evidence>
<proteinExistence type="predicted"/>
<evidence type="ECO:0000256" key="1">
    <source>
        <dbReference type="SAM" id="Coils"/>
    </source>
</evidence>
<dbReference type="Pfam" id="PF13568">
    <property type="entry name" value="OMP_b-brl_2"/>
    <property type="match status" value="1"/>
</dbReference>
<dbReference type="EMBL" id="JAABOO010000001">
    <property type="protein sequence ID" value="NER13198.1"/>
    <property type="molecule type" value="Genomic_DNA"/>
</dbReference>
<feature type="compositionally biased region" description="Polar residues" evidence="2">
    <location>
        <begin position="98"/>
        <end position="127"/>
    </location>
</feature>
<protein>
    <submittedName>
        <fullName evidence="5">Outer membrane beta-barrel protein</fullName>
    </submittedName>
</protein>
<sequence length="510" mass="56020">MSDRKNIDRLFQEKFKDFDPEPGNDVWGKIEGRLDSQGRKTRKVIPIWWKLGGIAAALALIFTIGYNSLNNSDKLPVQENQEVTDTDTNINEIKEINGSQSDQIINSSEGVDNSDVLTNETNSSQDVPTEKGAEKAEKIKTGSGIAIQNPSERNDQQNNAADKAIYTKGDKNKKEAIGDIAALKEKANDKKESDALISKGIAVSKVDKSAEKTELKNNSDPIDKKRVEDVLKETEKDKEAVASNKEKEKKSIYEAIEEQKELEEKIEKARNKWSVSPNVAPVFYSSLGSGSPIHSQFNDNSKSGNVNLSYGVNVAYEVNDRLSIRSGINKVNYGYNTDGVALTSSANELQAIENISFKSDAANLALNDRNSRNPQQQAFSDASALITTPSVDGILTQELGYIEIPLEVKYRVVDKKLGVNIIGGVSSLFLTDNAIFVESQDFVTEIGEANNLNNTNFSTNIGVGVDYKISDKIKVNVEPVFKYQLNTFSGGNGGFKPYSLGVYTGLSLRF</sequence>
<feature type="region of interest" description="Disordered" evidence="2">
    <location>
        <begin position="98"/>
        <end position="159"/>
    </location>
</feature>
<accession>A0A6P0UMU9</accession>
<reference evidence="5 6" key="1">
    <citation type="submission" date="2020-01" db="EMBL/GenBank/DDBJ databases">
        <title>Leptobacterium flavescens.</title>
        <authorList>
            <person name="Wang G."/>
        </authorList>
    </citation>
    <scope>NUCLEOTIDE SEQUENCE [LARGE SCALE GENOMIC DNA]</scope>
    <source>
        <strain evidence="5 6">KCTC 22160</strain>
    </source>
</reference>
<feature type="compositionally biased region" description="Basic and acidic residues" evidence="2">
    <location>
        <begin position="128"/>
        <end position="140"/>
    </location>
</feature>
<feature type="compositionally biased region" description="Polar residues" evidence="2">
    <location>
        <begin position="146"/>
        <end position="159"/>
    </location>
</feature>
<dbReference type="RefSeq" id="WP_163606194.1">
    <property type="nucleotide sequence ID" value="NZ_JAABOO010000001.1"/>
</dbReference>
<feature type="coiled-coil region" evidence="1">
    <location>
        <begin position="224"/>
        <end position="272"/>
    </location>
</feature>
<comment type="caution">
    <text evidence="5">The sequence shown here is derived from an EMBL/GenBank/DDBJ whole genome shotgun (WGS) entry which is preliminary data.</text>
</comment>
<feature type="transmembrane region" description="Helical" evidence="3">
    <location>
        <begin position="47"/>
        <end position="66"/>
    </location>
</feature>
<dbReference type="InterPro" id="IPR025665">
    <property type="entry name" value="Beta-barrel_OMP_2"/>
</dbReference>
<feature type="domain" description="Outer membrane protein beta-barrel" evidence="4">
    <location>
        <begin position="272"/>
        <end position="477"/>
    </location>
</feature>
<keyword evidence="3" id="KW-0812">Transmembrane</keyword>
<dbReference type="Proteomes" id="UP000468581">
    <property type="component" value="Unassembled WGS sequence"/>
</dbReference>
<evidence type="ECO:0000256" key="2">
    <source>
        <dbReference type="SAM" id="MobiDB-lite"/>
    </source>
</evidence>
<evidence type="ECO:0000256" key="3">
    <source>
        <dbReference type="SAM" id="Phobius"/>
    </source>
</evidence>